<dbReference type="PANTHER" id="PTHR19328">
    <property type="entry name" value="HEDGEHOG-INTERACTING PROTEIN"/>
    <property type="match status" value="1"/>
</dbReference>
<gene>
    <name evidence="2" type="ORF">EXY23_27425</name>
</gene>
<dbReference type="Pfam" id="PF07995">
    <property type="entry name" value="GSDH"/>
    <property type="match status" value="1"/>
</dbReference>
<dbReference type="AlphaFoldDB" id="A0A4R4D1L2"/>
<evidence type="ECO:0000259" key="1">
    <source>
        <dbReference type="Pfam" id="PF07995"/>
    </source>
</evidence>
<evidence type="ECO:0000313" key="3">
    <source>
        <dbReference type="Proteomes" id="UP000295023"/>
    </source>
</evidence>
<dbReference type="EMBL" id="SKBM01000081">
    <property type="protein sequence ID" value="TCZ49949.1"/>
    <property type="molecule type" value="Genomic_DNA"/>
</dbReference>
<reference evidence="2 3" key="1">
    <citation type="submission" date="2019-03" db="EMBL/GenBank/DDBJ databases">
        <title>Paracraurococcus aquatilis NE82 genome sequence.</title>
        <authorList>
            <person name="Zhao Y."/>
            <person name="Du Z."/>
        </authorList>
    </citation>
    <scope>NUCLEOTIDE SEQUENCE [LARGE SCALE GENOMIC DNA]</scope>
    <source>
        <strain evidence="2 3">NE82</strain>
    </source>
</reference>
<protein>
    <submittedName>
        <fullName evidence="2">Sugar dehydrogenase</fullName>
    </submittedName>
</protein>
<comment type="caution">
    <text evidence="2">The sequence shown here is derived from an EMBL/GenBank/DDBJ whole genome shotgun (WGS) entry which is preliminary data.</text>
</comment>
<organism evidence="2 3">
    <name type="scientific">Roseicella aquatilis</name>
    <dbReference type="NCBI Taxonomy" id="2527868"/>
    <lineage>
        <taxon>Bacteria</taxon>
        <taxon>Pseudomonadati</taxon>
        <taxon>Pseudomonadota</taxon>
        <taxon>Alphaproteobacteria</taxon>
        <taxon>Acetobacterales</taxon>
        <taxon>Roseomonadaceae</taxon>
        <taxon>Roseicella</taxon>
    </lineage>
</organism>
<feature type="non-terminal residue" evidence="2">
    <location>
        <position position="1"/>
    </location>
</feature>
<dbReference type="InterPro" id="IPR012938">
    <property type="entry name" value="Glc/Sorbosone_DH"/>
</dbReference>
<dbReference type="RefSeq" id="WP_165943677.1">
    <property type="nucleotide sequence ID" value="NZ_SKBM01000081.1"/>
</dbReference>
<feature type="domain" description="Glucose/Sorbosone dehydrogenase" evidence="1">
    <location>
        <begin position="85"/>
        <end position="215"/>
    </location>
</feature>
<dbReference type="PANTHER" id="PTHR19328:SF13">
    <property type="entry name" value="HIPL1 PROTEIN"/>
    <property type="match status" value="1"/>
</dbReference>
<dbReference type="Proteomes" id="UP000295023">
    <property type="component" value="Unassembled WGS sequence"/>
</dbReference>
<name>A0A4R4D1L2_9PROT</name>
<dbReference type="SUPFAM" id="SSF50952">
    <property type="entry name" value="Soluble quinoprotein glucose dehydrogenase"/>
    <property type="match status" value="1"/>
</dbReference>
<evidence type="ECO:0000313" key="2">
    <source>
        <dbReference type="EMBL" id="TCZ49949.1"/>
    </source>
</evidence>
<proteinExistence type="predicted"/>
<feature type="non-terminal residue" evidence="2">
    <location>
        <position position="229"/>
    </location>
</feature>
<dbReference type="InterPro" id="IPR011041">
    <property type="entry name" value="Quinoprot_gluc/sorb_DH_b-prop"/>
</dbReference>
<sequence>GLDGTGNRYAQVLRFTADAATNYTTLVPGSEVVLLGGQGTSLADISGGGALNYTSPECAGYASSDQYIPPGTNLPVVNGFKQDYIKVDSLSHAGGSLAFGPDGALYVGIGDGTSFDFADPRTVNVQSLDSLSGKILRVDPITGLGLADNPFVTGDTALDTNRAKVYQYGARNPFSMTFSADGQLVITDTGWNSWEKIISGGPGANFGWPYFEGGNDGVLIPAPVYRDFP</sequence>
<keyword evidence="3" id="KW-1185">Reference proteome</keyword>
<dbReference type="Gene3D" id="2.120.10.30">
    <property type="entry name" value="TolB, C-terminal domain"/>
    <property type="match status" value="1"/>
</dbReference>
<accession>A0A4R4D1L2</accession>
<dbReference type="InterPro" id="IPR011042">
    <property type="entry name" value="6-blade_b-propeller_TolB-like"/>
</dbReference>